<sequence>MAWRAMQSCVPSRPAGWQTWLRWWGLFLLLSSALRALLWWRIGGQAPISLGTAGQVMGRGLMFDALAGASLLWPLALYLALSPAAWWARHGWRALTACGLAAWLMLMLFVCTAEWLFWEEFGTRFNFIAVDYLLYTHEVVGNIRESYPVGKLLGLMALVSVGAVWFGRRVLMPAAATEAKGRLTWALPVVIGMLLAPGHLAVRADMKQHSDNRYLNDLSGDGVYEFFAALRHNELDFEHFYQSLPAEDALARLRRQLATPHARLRNRGTDDLTRLVDYGVPERHLNVVLISVESLSADFMAAFGNRDGLTPRLDQLAREGLLFTRLYATGTRTVRGLEALSLAVPPTPGQSIVKRPHNEGLFSLGSVFRAKGYDTRYVYGGYGYFDNMNAFFSANSYEVVDRLSIPAAAIHHENIWGVADEDLFTLAMQQADASYAKGRPSFMHVMTTSNHRPFTYPDGRIDIPSHTGRAGGVKYTDWAIGRFIDEAAKHPWFRDTVFVIVADHCAASAGKTDLPLERYHIPAIVYAPAYIGPKQVDRLASQIDIAPTLLGLLNFRYESRFLGYDLFDLEPGRERAFISTYQDLGVVRDGVLVRLDPRGGVRSTRVAQGRALPEPVSAPWDAVADAISWYQGAAWAYHHAGLKADERVADGHADPVGGG</sequence>
<feature type="transmembrane region" description="Helical" evidence="6">
    <location>
        <begin position="152"/>
        <end position="171"/>
    </location>
</feature>
<keyword evidence="4 6" id="KW-1133">Transmembrane helix</keyword>
<feature type="transmembrane region" description="Helical" evidence="6">
    <location>
        <begin position="60"/>
        <end position="81"/>
    </location>
</feature>
<evidence type="ECO:0000313" key="8">
    <source>
        <dbReference type="EMBL" id="AWI53063.1"/>
    </source>
</evidence>
<organism evidence="8 9">
    <name type="scientific">Aquabacterium olei</name>
    <dbReference type="NCBI Taxonomy" id="1296669"/>
    <lineage>
        <taxon>Bacteria</taxon>
        <taxon>Pseudomonadati</taxon>
        <taxon>Pseudomonadota</taxon>
        <taxon>Betaproteobacteria</taxon>
        <taxon>Burkholderiales</taxon>
        <taxon>Aquabacterium</taxon>
    </lineage>
</organism>
<feature type="transmembrane region" description="Helical" evidence="6">
    <location>
        <begin position="93"/>
        <end position="118"/>
    </location>
</feature>
<evidence type="ECO:0000256" key="3">
    <source>
        <dbReference type="ARBA" id="ARBA00022692"/>
    </source>
</evidence>
<protein>
    <submittedName>
        <fullName evidence="8">Sulfatase</fullName>
    </submittedName>
</protein>
<evidence type="ECO:0000256" key="5">
    <source>
        <dbReference type="ARBA" id="ARBA00023136"/>
    </source>
</evidence>
<keyword evidence="5 6" id="KW-0472">Membrane</keyword>
<reference evidence="8 9" key="1">
    <citation type="submission" date="2018-05" db="EMBL/GenBank/DDBJ databases">
        <title>complete genome sequence of Aquabacterium olei NBRC 110486.</title>
        <authorList>
            <person name="Tang B."/>
            <person name="Chang J."/>
            <person name="Zhang L."/>
            <person name="Yang H."/>
        </authorList>
    </citation>
    <scope>NUCLEOTIDE SEQUENCE [LARGE SCALE GENOMIC DNA]</scope>
    <source>
        <strain evidence="8 9">NBRC 110486</strain>
    </source>
</reference>
<dbReference type="InterPro" id="IPR017850">
    <property type="entry name" value="Alkaline_phosphatase_core_sf"/>
</dbReference>
<dbReference type="SUPFAM" id="SSF53649">
    <property type="entry name" value="Alkaline phosphatase-like"/>
    <property type="match status" value="1"/>
</dbReference>
<feature type="transmembrane region" description="Helical" evidence="6">
    <location>
        <begin position="183"/>
        <end position="202"/>
    </location>
</feature>
<accession>A0A2U8FPX6</accession>
<dbReference type="PANTHER" id="PTHR47371:SF3">
    <property type="entry name" value="PHOSPHOGLYCEROL TRANSFERASE I"/>
    <property type="match status" value="1"/>
</dbReference>
<evidence type="ECO:0000256" key="4">
    <source>
        <dbReference type="ARBA" id="ARBA00022989"/>
    </source>
</evidence>
<comment type="subcellular location">
    <subcellularLocation>
        <location evidence="1">Cell membrane</location>
        <topology evidence="1">Multi-pass membrane protein</topology>
    </subcellularLocation>
</comment>
<dbReference type="Gene3D" id="3.30.1120.80">
    <property type="match status" value="1"/>
</dbReference>
<gene>
    <name evidence="8" type="ORF">DEH84_06180</name>
</gene>
<proteinExistence type="predicted"/>
<dbReference type="AlphaFoldDB" id="A0A2U8FPX6"/>
<evidence type="ECO:0000259" key="7">
    <source>
        <dbReference type="Pfam" id="PF00884"/>
    </source>
</evidence>
<name>A0A2U8FPX6_9BURK</name>
<dbReference type="PANTHER" id="PTHR47371">
    <property type="entry name" value="LIPOTEICHOIC ACID SYNTHASE"/>
    <property type="match status" value="1"/>
</dbReference>
<keyword evidence="9" id="KW-1185">Reference proteome</keyword>
<evidence type="ECO:0000313" key="9">
    <source>
        <dbReference type="Proteomes" id="UP000244892"/>
    </source>
</evidence>
<dbReference type="CDD" id="cd16015">
    <property type="entry name" value="LTA_synthase"/>
    <property type="match status" value="1"/>
</dbReference>
<dbReference type="GO" id="GO:0005886">
    <property type="term" value="C:plasma membrane"/>
    <property type="evidence" value="ECO:0007669"/>
    <property type="project" value="UniProtKB-SubCell"/>
</dbReference>
<evidence type="ECO:0000256" key="2">
    <source>
        <dbReference type="ARBA" id="ARBA00022475"/>
    </source>
</evidence>
<feature type="domain" description="Sulfatase N-terminal" evidence="7">
    <location>
        <begin position="286"/>
        <end position="554"/>
    </location>
</feature>
<dbReference type="KEGG" id="aon:DEH84_06180"/>
<dbReference type="Proteomes" id="UP000244892">
    <property type="component" value="Chromosome"/>
</dbReference>
<dbReference type="EMBL" id="CP029210">
    <property type="protein sequence ID" value="AWI53063.1"/>
    <property type="molecule type" value="Genomic_DNA"/>
</dbReference>
<keyword evidence="2" id="KW-1003">Cell membrane</keyword>
<feature type="transmembrane region" description="Helical" evidence="6">
    <location>
        <begin position="21"/>
        <end position="40"/>
    </location>
</feature>
<dbReference type="InterPro" id="IPR000917">
    <property type="entry name" value="Sulfatase_N"/>
</dbReference>
<evidence type="ECO:0000256" key="6">
    <source>
        <dbReference type="SAM" id="Phobius"/>
    </source>
</evidence>
<dbReference type="Gene3D" id="3.40.720.10">
    <property type="entry name" value="Alkaline Phosphatase, subunit A"/>
    <property type="match status" value="1"/>
</dbReference>
<keyword evidence="3 6" id="KW-0812">Transmembrane</keyword>
<dbReference type="InterPro" id="IPR050448">
    <property type="entry name" value="OpgB/LTA_synthase_biosynth"/>
</dbReference>
<dbReference type="Pfam" id="PF00884">
    <property type="entry name" value="Sulfatase"/>
    <property type="match status" value="1"/>
</dbReference>
<evidence type="ECO:0000256" key="1">
    <source>
        <dbReference type="ARBA" id="ARBA00004651"/>
    </source>
</evidence>